<dbReference type="InterPro" id="IPR021555">
    <property type="entry name" value="DUF3000"/>
</dbReference>
<dbReference type="EMBL" id="QFOZ01000001">
    <property type="protein sequence ID" value="PZP89887.1"/>
    <property type="molecule type" value="Genomic_DNA"/>
</dbReference>
<accession>A0A2W5IFY8</accession>
<organism evidence="1 2">
    <name type="scientific">Lawsonella clevelandensis</name>
    <dbReference type="NCBI Taxonomy" id="1528099"/>
    <lineage>
        <taxon>Bacteria</taxon>
        <taxon>Bacillati</taxon>
        <taxon>Actinomycetota</taxon>
        <taxon>Actinomycetes</taxon>
        <taxon>Mycobacteriales</taxon>
        <taxon>Lawsonellaceae</taxon>
        <taxon>Lawsonella</taxon>
    </lineage>
</organism>
<sequence>MTSEENSLDTTAFDSAVDSLKTAQFRPEIEVGPIRPPQRLAPLSYAVGLEVSHPDELIIPEQSEGDAYGRFIILCDPSGQDAWNGTTRIVTYIQADMDAAVAEDPMLTEVAWTWLVDGLHERDVKFSMLGGTVTATHSVRYGDISGPPRAYQLELRASWTAEDNAMTSHLEAVAETLAFVAGLPPVGVTNLSKHH</sequence>
<reference evidence="1 2" key="1">
    <citation type="submission" date="2017-08" db="EMBL/GenBank/DDBJ databases">
        <title>Infants hospitalized years apart are colonized by the same room-sourced microbial strains.</title>
        <authorList>
            <person name="Brooks B."/>
            <person name="Olm M.R."/>
            <person name="Firek B.A."/>
            <person name="Baker R."/>
            <person name="Thomas B.C."/>
            <person name="Morowitz M.J."/>
            <person name="Banfield J.F."/>
        </authorList>
    </citation>
    <scope>NUCLEOTIDE SEQUENCE [LARGE SCALE GENOMIC DNA]</scope>
    <source>
        <strain evidence="1">S2_006_000_R1_57</strain>
    </source>
</reference>
<proteinExistence type="predicted"/>
<comment type="caution">
    <text evidence="1">The sequence shown here is derived from an EMBL/GenBank/DDBJ whole genome shotgun (WGS) entry which is preliminary data.</text>
</comment>
<evidence type="ECO:0000313" key="1">
    <source>
        <dbReference type="EMBL" id="PZP89887.1"/>
    </source>
</evidence>
<gene>
    <name evidence="1" type="ORF">DI579_01640</name>
</gene>
<dbReference type="AlphaFoldDB" id="A0A2W5IFY8"/>
<dbReference type="Proteomes" id="UP000248606">
    <property type="component" value="Unassembled WGS sequence"/>
</dbReference>
<protein>
    <submittedName>
        <fullName evidence="1">DUF3000 domain-containing protein</fullName>
    </submittedName>
</protein>
<dbReference type="RefSeq" id="WP_290595322.1">
    <property type="nucleotide sequence ID" value="NZ_CAKZIO010000003.1"/>
</dbReference>
<evidence type="ECO:0000313" key="2">
    <source>
        <dbReference type="Proteomes" id="UP000248606"/>
    </source>
</evidence>
<name>A0A2W5IFY8_9ACTN</name>
<dbReference type="Pfam" id="PF11452">
    <property type="entry name" value="DUF3000"/>
    <property type="match status" value="1"/>
</dbReference>